<feature type="transmembrane region" description="Helical" evidence="8">
    <location>
        <begin position="290"/>
        <end position="319"/>
    </location>
</feature>
<evidence type="ECO:0000256" key="5">
    <source>
        <dbReference type="ARBA" id="ARBA00022989"/>
    </source>
</evidence>
<feature type="transmembrane region" description="Helical" evidence="8">
    <location>
        <begin position="62"/>
        <end position="86"/>
    </location>
</feature>
<dbReference type="PROSITE" id="PS50893">
    <property type="entry name" value="ABC_TRANSPORTER_2"/>
    <property type="match status" value="1"/>
</dbReference>
<reference evidence="11 12" key="1">
    <citation type="submission" date="2024-09" db="EMBL/GenBank/DDBJ databases">
        <authorList>
            <person name="Sun Q."/>
            <person name="Mori K."/>
        </authorList>
    </citation>
    <scope>NUCLEOTIDE SEQUENCE [LARGE SCALE GENOMIC DNA]</scope>
    <source>
        <strain evidence="11 12">CCM 4839</strain>
    </source>
</reference>
<dbReference type="CDD" id="cd18547">
    <property type="entry name" value="ABC_6TM_Tm288_like"/>
    <property type="match status" value="1"/>
</dbReference>
<dbReference type="Gene3D" id="3.40.50.300">
    <property type="entry name" value="P-loop containing nucleotide triphosphate hydrolases"/>
    <property type="match status" value="1"/>
</dbReference>
<name>A0ABV6J3S8_9BACL</name>
<dbReference type="InterPro" id="IPR003593">
    <property type="entry name" value="AAA+_ATPase"/>
</dbReference>
<dbReference type="PANTHER" id="PTHR43394:SF1">
    <property type="entry name" value="ATP-BINDING CASSETTE SUB-FAMILY B MEMBER 10, MITOCHONDRIAL"/>
    <property type="match status" value="1"/>
</dbReference>
<dbReference type="InterPro" id="IPR003439">
    <property type="entry name" value="ABC_transporter-like_ATP-bd"/>
</dbReference>
<feature type="transmembrane region" description="Helical" evidence="8">
    <location>
        <begin position="211"/>
        <end position="230"/>
    </location>
</feature>
<dbReference type="Pfam" id="PF00664">
    <property type="entry name" value="ABC_membrane"/>
    <property type="match status" value="1"/>
</dbReference>
<dbReference type="SMART" id="SM00382">
    <property type="entry name" value="AAA"/>
    <property type="match status" value="1"/>
</dbReference>
<evidence type="ECO:0000256" key="1">
    <source>
        <dbReference type="ARBA" id="ARBA00004651"/>
    </source>
</evidence>
<dbReference type="SUPFAM" id="SSF52540">
    <property type="entry name" value="P-loop containing nucleoside triphosphate hydrolases"/>
    <property type="match status" value="1"/>
</dbReference>
<evidence type="ECO:0000313" key="12">
    <source>
        <dbReference type="Proteomes" id="UP001589818"/>
    </source>
</evidence>
<evidence type="ECO:0000259" key="9">
    <source>
        <dbReference type="PROSITE" id="PS50893"/>
    </source>
</evidence>
<dbReference type="CDD" id="cd03254">
    <property type="entry name" value="ABCC_Glucan_exporter_like"/>
    <property type="match status" value="1"/>
</dbReference>
<dbReference type="PROSITE" id="PS50929">
    <property type="entry name" value="ABC_TM1F"/>
    <property type="match status" value="1"/>
</dbReference>
<evidence type="ECO:0000256" key="6">
    <source>
        <dbReference type="ARBA" id="ARBA00023136"/>
    </source>
</evidence>
<evidence type="ECO:0000256" key="2">
    <source>
        <dbReference type="ARBA" id="ARBA00022692"/>
    </source>
</evidence>
<dbReference type="InterPro" id="IPR011527">
    <property type="entry name" value="ABC1_TM_dom"/>
</dbReference>
<dbReference type="Pfam" id="PF00005">
    <property type="entry name" value="ABC_tran"/>
    <property type="match status" value="1"/>
</dbReference>
<keyword evidence="5 8" id="KW-1133">Transmembrane helix</keyword>
<evidence type="ECO:0000259" key="10">
    <source>
        <dbReference type="PROSITE" id="PS50929"/>
    </source>
</evidence>
<keyword evidence="4 11" id="KW-0067">ATP-binding</keyword>
<proteinExistence type="predicted"/>
<organism evidence="11 12">
    <name type="scientific">Paenibacillus mendelii</name>
    <dbReference type="NCBI Taxonomy" id="206163"/>
    <lineage>
        <taxon>Bacteria</taxon>
        <taxon>Bacillati</taxon>
        <taxon>Bacillota</taxon>
        <taxon>Bacilli</taxon>
        <taxon>Bacillales</taxon>
        <taxon>Paenibacillaceae</taxon>
        <taxon>Paenibacillus</taxon>
    </lineage>
</organism>
<dbReference type="EMBL" id="JBHLVF010000008">
    <property type="protein sequence ID" value="MFC0390526.1"/>
    <property type="molecule type" value="Genomic_DNA"/>
</dbReference>
<feature type="domain" description="ABC transporter" evidence="9">
    <location>
        <begin position="389"/>
        <end position="623"/>
    </location>
</feature>
<evidence type="ECO:0000313" key="11">
    <source>
        <dbReference type="EMBL" id="MFC0390526.1"/>
    </source>
</evidence>
<evidence type="ECO:0000256" key="3">
    <source>
        <dbReference type="ARBA" id="ARBA00022741"/>
    </source>
</evidence>
<dbReference type="Proteomes" id="UP001589818">
    <property type="component" value="Unassembled WGS sequence"/>
</dbReference>
<feature type="compositionally biased region" description="Gly residues" evidence="7">
    <location>
        <begin position="9"/>
        <end position="29"/>
    </location>
</feature>
<keyword evidence="12" id="KW-1185">Reference proteome</keyword>
<keyword evidence="6 8" id="KW-0472">Membrane</keyword>
<feature type="domain" description="ABC transmembrane type-1" evidence="10">
    <location>
        <begin position="66"/>
        <end position="354"/>
    </location>
</feature>
<dbReference type="InterPro" id="IPR039421">
    <property type="entry name" value="Type_1_exporter"/>
</dbReference>
<feature type="transmembrane region" description="Helical" evidence="8">
    <location>
        <begin position="187"/>
        <end position="205"/>
    </location>
</feature>
<accession>A0ABV6J3S8</accession>
<evidence type="ECO:0000256" key="4">
    <source>
        <dbReference type="ARBA" id="ARBA00022840"/>
    </source>
</evidence>
<dbReference type="SUPFAM" id="SSF90123">
    <property type="entry name" value="ABC transporter transmembrane region"/>
    <property type="match status" value="1"/>
</dbReference>
<gene>
    <name evidence="11" type="ORF">ACFFJ8_03945</name>
</gene>
<dbReference type="PROSITE" id="PS00211">
    <property type="entry name" value="ABC_TRANSPORTER_1"/>
    <property type="match status" value="1"/>
</dbReference>
<dbReference type="InterPro" id="IPR036640">
    <property type="entry name" value="ABC1_TM_sf"/>
</dbReference>
<dbReference type="InterPro" id="IPR017871">
    <property type="entry name" value="ABC_transporter-like_CS"/>
</dbReference>
<dbReference type="InterPro" id="IPR027417">
    <property type="entry name" value="P-loop_NTPase"/>
</dbReference>
<dbReference type="RefSeq" id="WP_204820144.1">
    <property type="nucleotide sequence ID" value="NZ_JANHOF010000010.1"/>
</dbReference>
<feature type="region of interest" description="Disordered" evidence="7">
    <location>
        <begin position="1"/>
        <end position="29"/>
    </location>
</feature>
<evidence type="ECO:0000256" key="8">
    <source>
        <dbReference type="SAM" id="Phobius"/>
    </source>
</evidence>
<comment type="caution">
    <text evidence="11">The sequence shown here is derived from an EMBL/GenBank/DDBJ whole genome shotgun (WGS) entry which is preliminary data.</text>
</comment>
<sequence length="635" mass="69541">MSEQQKQGPAGGPGGKPGGPSPGGFGFGPGRGGPGGMGMPVQKAKNFKVTLKRLIGYLKPHGFALLIVLVTAVLSTVFSILGPKIMGKATTELYRSFVERTPIDFTYIWNILIILAGLYVISSLFSYIQQYVMAGVAQKTVYDLRKDVNEKLARLPLKFYDSRTHGEILSRAVNDVDNISSTLQQSLTQFITAVVTLIGVIVMMLTISPLLTLITVITLPVSFLAIAMIAKKSQAYFKGQQAALGELNGHVEEMYTGHPVVKAFGHEDKSIQKFDVVNERLYESGWRAQFVSGMIMPIMGFIGNIGYVLVAVAGGILVLRKSIEIGDVQAFISYSRQFTMPVTQTAQIANIIQSTIASAERVFELLDETEEVPEADKDAKVIQLPKGHVRFERVHFGYSDEAMLIENMNIDVKAGQTIAIVGPTGAGKTTLINLLMRFYEINDGRITIDGADITELKRGDLRSLFGMVLQDTWLFNGTIHDNIAYGRAGATEEEVVQAAKAAYADHFIRTLPEGYDTVLNEEASNISQGQKQLLTIARAILADPSILILDEATSSVDTRTEVHIQQAMNELMQGRTSFVIAHRLSTIRDADLILVMNHGTVIEQGSHEELLAQGGFYADLYESQFSGRKPSKHVM</sequence>
<feature type="transmembrane region" description="Helical" evidence="8">
    <location>
        <begin position="106"/>
        <end position="128"/>
    </location>
</feature>
<comment type="subcellular location">
    <subcellularLocation>
        <location evidence="1">Cell membrane</location>
        <topology evidence="1">Multi-pass membrane protein</topology>
    </subcellularLocation>
</comment>
<protein>
    <submittedName>
        <fullName evidence="11">ABC transporter ATP-binding protein</fullName>
    </submittedName>
</protein>
<dbReference type="Gene3D" id="1.20.1560.10">
    <property type="entry name" value="ABC transporter type 1, transmembrane domain"/>
    <property type="match status" value="1"/>
</dbReference>
<dbReference type="PANTHER" id="PTHR43394">
    <property type="entry name" value="ATP-DEPENDENT PERMEASE MDL1, MITOCHONDRIAL"/>
    <property type="match status" value="1"/>
</dbReference>
<dbReference type="GO" id="GO:0005524">
    <property type="term" value="F:ATP binding"/>
    <property type="evidence" value="ECO:0007669"/>
    <property type="project" value="UniProtKB-KW"/>
</dbReference>
<evidence type="ECO:0000256" key="7">
    <source>
        <dbReference type="SAM" id="MobiDB-lite"/>
    </source>
</evidence>
<keyword evidence="3" id="KW-0547">Nucleotide-binding</keyword>
<keyword evidence="2 8" id="KW-0812">Transmembrane</keyword>